<keyword evidence="1" id="KW-1133">Transmembrane helix</keyword>
<keyword evidence="3" id="KW-1185">Reference proteome</keyword>
<dbReference type="Proteomes" id="UP000249495">
    <property type="component" value="Chromosome 1"/>
</dbReference>
<protein>
    <submittedName>
        <fullName evidence="2">Signal peptide</fullName>
    </submittedName>
</protein>
<dbReference type="SUPFAM" id="SSF88713">
    <property type="entry name" value="Glycoside hydrolase/deacetylase"/>
    <property type="match status" value="1"/>
</dbReference>
<evidence type="ECO:0000256" key="1">
    <source>
        <dbReference type="SAM" id="Phobius"/>
    </source>
</evidence>
<feature type="transmembrane region" description="Helical" evidence="1">
    <location>
        <begin position="12"/>
        <end position="29"/>
    </location>
</feature>
<organism evidence="2 3">
    <name type="scientific">Streptococcus ferus</name>
    <dbReference type="NCBI Taxonomy" id="1345"/>
    <lineage>
        <taxon>Bacteria</taxon>
        <taxon>Bacillati</taxon>
        <taxon>Bacillota</taxon>
        <taxon>Bacilli</taxon>
        <taxon>Lactobacillales</taxon>
        <taxon>Streptococcaceae</taxon>
        <taxon>Streptococcus</taxon>
    </lineage>
</organism>
<dbReference type="RefSeq" id="WP_018030129.1">
    <property type="nucleotide sequence ID" value="NZ_LS483343.1"/>
</dbReference>
<keyword evidence="1" id="KW-0472">Membrane</keyword>
<dbReference type="InterPro" id="IPR011330">
    <property type="entry name" value="Glyco_hydro/deAcase_b/a-brl"/>
</dbReference>
<dbReference type="GO" id="GO:0005975">
    <property type="term" value="P:carbohydrate metabolic process"/>
    <property type="evidence" value="ECO:0007669"/>
    <property type="project" value="InterPro"/>
</dbReference>
<reference evidence="2 3" key="1">
    <citation type="submission" date="2018-06" db="EMBL/GenBank/DDBJ databases">
        <authorList>
            <consortium name="Pathogen Informatics"/>
            <person name="Doyle S."/>
        </authorList>
    </citation>
    <scope>NUCLEOTIDE SEQUENCE [LARGE SCALE GENOMIC DNA]</scope>
    <source>
        <strain evidence="2 3">NCTC12278</strain>
    </source>
</reference>
<keyword evidence="1" id="KW-0812">Transmembrane</keyword>
<dbReference type="EMBL" id="LS483343">
    <property type="protein sequence ID" value="SQF40705.1"/>
    <property type="molecule type" value="Genomic_DNA"/>
</dbReference>
<dbReference type="Pfam" id="PF09960">
    <property type="entry name" value="DUF2194"/>
    <property type="match status" value="2"/>
</dbReference>
<dbReference type="CDD" id="cd10924">
    <property type="entry name" value="CE4_COG4878"/>
    <property type="match status" value="1"/>
</dbReference>
<evidence type="ECO:0000313" key="2">
    <source>
        <dbReference type="EMBL" id="SQF40705.1"/>
    </source>
</evidence>
<dbReference type="STRING" id="1123303.GCA_000372425_00801"/>
<dbReference type="Gene3D" id="3.20.20.370">
    <property type="entry name" value="Glycoside hydrolase/deacetylase"/>
    <property type="match status" value="1"/>
</dbReference>
<proteinExistence type="predicted"/>
<accession>A0A2X3VSL8</accession>
<sequence length="611" mass="69082">MKTKKDFFPLKESLVILLIFVVIAGLLLVQKNGRPYNVDQGKTTYLKGNVPSSNKVFKSLKKETLLLVDGKNESSREIQVEFEQILKDMKMGYQLIDVSTDKIPSFSTYQKVVVLLPHLEKVSSRVDDLMDWTHKGGQVLFGMTMSQDKYLAPIEQKLGIVTSGYTNTQVNSIFIDNEFMIGGNRDYVIDEAFDSARAITLSKDSKIHAWTGDEKKTPLIWEREYGKGKFVIDNFGLYNKAVRGLYAASYSLLTDVTAYPVINGSTYYLDDFPAPVPSGNADYITRDYNMTVSDFYTNIWWPDMLKLAEKYQIKYTGVVIENYENAVNGSTVPQTDLERFRYFGDSLLANGGEIGYHGYNHQPYNLKNTGESDHGYLSWDSTKAMKSSLKELIRFTDELFPGTPKSVYVPPSNILSREGRSMIVKQFPRIKSIASNYFPGEQAYVQEFEIADDGMIEQPRTTSGTILQGYETMAAFSEMNMHFVNNHFIHPDDALDKDRGAAHGWAYMFKHLERHVSWLEKTAPSMRHLTGSQLAGAVQRYAVLKVNQQKTAGELALDLDNFYDKAYLMVRINKGKPGKVSGGRLKQLTGNLYLLEATSSKISIKLIGDNK</sequence>
<dbReference type="OrthoDB" id="9761886at2"/>
<dbReference type="KEGG" id="sfer:NCTC12278_01280"/>
<gene>
    <name evidence="2" type="ORF">NCTC12278_01280</name>
</gene>
<name>A0A2X3VSL8_9STRE</name>
<evidence type="ECO:0000313" key="3">
    <source>
        <dbReference type="Proteomes" id="UP000249495"/>
    </source>
</evidence>
<dbReference type="AlphaFoldDB" id="A0A2X3VSL8"/>
<dbReference type="InterPro" id="IPR018695">
    <property type="entry name" value="DUF2194"/>
</dbReference>